<organism evidence="1 2">
    <name type="scientific">Arachis hypogaea</name>
    <name type="common">Peanut</name>
    <dbReference type="NCBI Taxonomy" id="3818"/>
    <lineage>
        <taxon>Eukaryota</taxon>
        <taxon>Viridiplantae</taxon>
        <taxon>Streptophyta</taxon>
        <taxon>Embryophyta</taxon>
        <taxon>Tracheophyta</taxon>
        <taxon>Spermatophyta</taxon>
        <taxon>Magnoliopsida</taxon>
        <taxon>eudicotyledons</taxon>
        <taxon>Gunneridae</taxon>
        <taxon>Pentapetalae</taxon>
        <taxon>rosids</taxon>
        <taxon>fabids</taxon>
        <taxon>Fabales</taxon>
        <taxon>Fabaceae</taxon>
        <taxon>Papilionoideae</taxon>
        <taxon>50 kb inversion clade</taxon>
        <taxon>dalbergioids sensu lato</taxon>
        <taxon>Dalbergieae</taxon>
        <taxon>Pterocarpus clade</taxon>
        <taxon>Arachis</taxon>
    </lineage>
</organism>
<sequence length="86" mass="9749">MKTLKSKHTCGRNYSGRLASSNWIAKKITNNLSRGEDMKLGTKACWARRKGREVVQGKVVQQYGRIRDYSVKRVACYLGEATLTII</sequence>
<evidence type="ECO:0000313" key="2">
    <source>
        <dbReference type="Proteomes" id="UP000289738"/>
    </source>
</evidence>
<proteinExistence type="predicted"/>
<protein>
    <submittedName>
        <fullName evidence="1">Uncharacterized protein</fullName>
    </submittedName>
</protein>
<gene>
    <name evidence="1" type="ORF">Ahy_B05g075489</name>
</gene>
<name>A0A444Z1E0_ARAHY</name>
<comment type="caution">
    <text evidence="1">The sequence shown here is derived from an EMBL/GenBank/DDBJ whole genome shotgun (WGS) entry which is preliminary data.</text>
</comment>
<evidence type="ECO:0000313" key="1">
    <source>
        <dbReference type="EMBL" id="RYR07986.1"/>
    </source>
</evidence>
<dbReference type="EMBL" id="SDMP01000015">
    <property type="protein sequence ID" value="RYR07986.1"/>
    <property type="molecule type" value="Genomic_DNA"/>
</dbReference>
<dbReference type="Proteomes" id="UP000289738">
    <property type="component" value="Chromosome B05"/>
</dbReference>
<reference evidence="1 2" key="1">
    <citation type="submission" date="2019-01" db="EMBL/GenBank/DDBJ databases">
        <title>Sequencing of cultivated peanut Arachis hypogaea provides insights into genome evolution and oil improvement.</title>
        <authorList>
            <person name="Chen X."/>
        </authorList>
    </citation>
    <scope>NUCLEOTIDE SEQUENCE [LARGE SCALE GENOMIC DNA]</scope>
    <source>
        <strain evidence="2">cv. Fuhuasheng</strain>
        <tissue evidence="1">Leaves</tissue>
    </source>
</reference>
<keyword evidence="2" id="KW-1185">Reference proteome</keyword>
<dbReference type="AlphaFoldDB" id="A0A444Z1E0"/>
<accession>A0A444Z1E0</accession>